<evidence type="ECO:0000313" key="9">
    <source>
        <dbReference type="Proteomes" id="UP000002866"/>
    </source>
</evidence>
<dbReference type="GO" id="GO:0006611">
    <property type="term" value="P:protein export from nucleus"/>
    <property type="evidence" value="ECO:0007669"/>
    <property type="project" value="EnsemblFungi"/>
</dbReference>
<keyword evidence="2" id="KW-0597">Phosphoprotein</keyword>
<dbReference type="InterPro" id="IPR005062">
    <property type="entry name" value="SAC3/GANP/THP3_conserved"/>
</dbReference>
<dbReference type="Gene3D" id="1.20.5.1760">
    <property type="match status" value="1"/>
</dbReference>
<comment type="similarity">
    <text evidence="4 5">Belongs to the SAC3 family.</text>
</comment>
<dbReference type="Pfam" id="PF03399">
    <property type="entry name" value="SAC3_GANP"/>
    <property type="match status" value="1"/>
</dbReference>
<dbReference type="GO" id="GO:0000278">
    <property type="term" value="P:mitotic cell cycle"/>
    <property type="evidence" value="ECO:0007669"/>
    <property type="project" value="EnsemblFungi"/>
</dbReference>
<comment type="subcellular location">
    <subcellularLocation>
        <location evidence="1 5">Nucleus envelope</location>
    </subcellularLocation>
</comment>
<dbReference type="KEGG" id="tbl:TBLA_0A04070"/>
<accession>I2GVQ1</accession>
<dbReference type="eggNOG" id="KOG1860">
    <property type="taxonomic scope" value="Eukaryota"/>
</dbReference>
<organism evidence="8 9">
    <name type="scientific">Henningerozyma blattae (strain ATCC 34711 / CBS 6284 / DSM 70876 / NBRC 10599 / NRRL Y-10934 / UCD 77-7)</name>
    <name type="common">Yeast</name>
    <name type="synonym">Tetrapisispora blattae</name>
    <dbReference type="NCBI Taxonomy" id="1071380"/>
    <lineage>
        <taxon>Eukaryota</taxon>
        <taxon>Fungi</taxon>
        <taxon>Dikarya</taxon>
        <taxon>Ascomycota</taxon>
        <taxon>Saccharomycotina</taxon>
        <taxon>Saccharomycetes</taxon>
        <taxon>Saccharomycetales</taxon>
        <taxon>Saccharomycetaceae</taxon>
        <taxon>Henningerozyma</taxon>
    </lineage>
</organism>
<dbReference type="InterPro" id="IPR045107">
    <property type="entry name" value="SAC3/GANP/THP3"/>
</dbReference>
<dbReference type="PROSITE" id="PS50250">
    <property type="entry name" value="PCI"/>
    <property type="match status" value="1"/>
</dbReference>
<dbReference type="GO" id="GO:0006406">
    <property type="term" value="P:mRNA export from nucleus"/>
    <property type="evidence" value="ECO:0007669"/>
    <property type="project" value="UniProtKB-UniRule"/>
</dbReference>
<dbReference type="RefSeq" id="XP_004177722.1">
    <property type="nucleotide sequence ID" value="XM_004177674.1"/>
</dbReference>
<name>I2GVQ1_HENB6</name>
<evidence type="ECO:0000313" key="8">
    <source>
        <dbReference type="EMBL" id="CCH58203.1"/>
    </source>
</evidence>
<dbReference type="GO" id="GO:0031124">
    <property type="term" value="P:mRNA 3'-end processing"/>
    <property type="evidence" value="ECO:0007669"/>
    <property type="project" value="EnsemblFungi"/>
</dbReference>
<evidence type="ECO:0000256" key="4">
    <source>
        <dbReference type="ARBA" id="ARBA00038443"/>
    </source>
</evidence>
<feature type="compositionally biased region" description="Basic and acidic residues" evidence="6">
    <location>
        <begin position="741"/>
        <end position="750"/>
    </location>
</feature>
<feature type="domain" description="PCI" evidence="7">
    <location>
        <begin position="317"/>
        <end position="506"/>
    </location>
</feature>
<evidence type="ECO:0000256" key="3">
    <source>
        <dbReference type="ARBA" id="ARBA00023242"/>
    </source>
</evidence>
<feature type="compositionally biased region" description="Polar residues" evidence="6">
    <location>
        <begin position="712"/>
        <end position="722"/>
    </location>
</feature>
<dbReference type="FunCoup" id="I2GVQ1">
    <property type="interactions" value="181"/>
</dbReference>
<gene>
    <name evidence="8" type="primary">TBLA0A04070</name>
    <name evidence="8" type="ORF">TBLA_0A04070</name>
</gene>
<keyword evidence="9" id="KW-1185">Reference proteome</keyword>
<feature type="compositionally biased region" description="Low complexity" evidence="6">
    <location>
        <begin position="8"/>
        <end position="36"/>
    </location>
</feature>
<dbReference type="GO" id="GO:0006283">
    <property type="term" value="P:transcription-coupled nucleotide-excision repair"/>
    <property type="evidence" value="ECO:0007669"/>
    <property type="project" value="EnsemblFungi"/>
</dbReference>
<dbReference type="InParanoid" id="I2GVQ1"/>
<dbReference type="HOGENOM" id="CLU_006094_0_0_1"/>
<sequence>MNPLLSGKSKPSNNNNNYNNNNNGNIFLNKKDNNNNSKFKQKFNHKKFSNKKFNTDKINKNEIPSNINSIKKDEIDSIIGPLLNNPQSMGFSQFKHEKRVLPRFLIGQRPQLVQRPLVQDPWDKANQLKMNQLESSINDLNELYETLKKMRNFERRIMESKGLVDKPALAKDLNDAIIFQGTCMDMCPTFERSRRNVEHTVLVYERDSSSDKKASRSKALKVFARPAAAAEPPLPSDVRPPHILVKSLDYIIDNLLSTLPDSESFLWDRMRSIRQDFTYQNYSGPEAVDCNERIVRIHLLILHIMVKSNVEFSLQQELEQLHKSLITLSEIYDDVRSTGGVCPNEAEFRAYALLSKIRDPEYDKTIQELPSSIFQDNLVQFALCFRRIISNSSFSERGYMKTESCLNFYSRFFQLLNSGNVPILLSFFLEIYLNEIRFYSLKALSLTLNKKYKPVSISIFKEYLSFNDFQEIEAFCKYYSIDIQNDFIDLKSLTHHSHKLAEKKPLKQTILLSIDSQLLSLSYIDLINSGLPNFTSTPINDTKNVDNIIDSIPLPIESNIFLPPIDLHPEEVTPKLEPPIIKPPIVNISTPNDNIDNKPTISTNNKVTVTNNQQETIPQTISFSRPEAPSFFQTSNSFNIGKQDTSLKQTFKTPNLETNFNKISTPNMTNFFQNQPKIDVFKTPVTKASEESNNGLLSNINNILNDKVPKTTLESSPSSRIQSKPKALPASSFTPLASLDTKPKSLEKSESQPSAGSFSPAPRSSSTSNNDIKIDTARNESDIEVTQSINRKMQVIEELSTELFDAFFREKIYLLSLETKADMKYSSILKTRFINRWRSKYDNVINHKKRETMQILEFQNVINELGKPNFKEPSEYLFTPNFKKTKHTNLLNSINKSLQLSPISNEVNIFSTKIQKDSKIWEPFNLDNYYETIASRCPNFEEAICDIFIYSKNYNPIIFQWLLRKFNINDYRIPEKKILKNVSISINGIDDKYDTSLFNNVQLLVFNTGVTNDDIFDLDLKLKQDGEDMIKLMTDIAVNTNIKFDILVVYWDSNDIQLSDKRLSKLLQLGKVSKNFRVCLNNIIIVRIGETDPHNILLHGLNQISTSFKYSLTDKGRINLSLKNRRSLAGIGPQEVQLRATDKLDAKLKKIQDNENAKLLGAIDKRNTYQYLFSHVEASPRKTKRKLPVLLSESKSNKFRTPSGRNNTSSLSSFGNLSHLAKKGKNNMHNSNNILIFETPTYATINNRSYMTPGNVTKDSNDISYIRAQYIQHIPESNNSLLYNTPTNPPVSQFHAPMISSPDNIANNLSELRSLIDTVKKR</sequence>
<feature type="region of interest" description="Disordered" evidence="6">
    <location>
        <begin position="1"/>
        <end position="36"/>
    </location>
</feature>
<dbReference type="GO" id="GO:0044614">
    <property type="term" value="C:nuclear pore cytoplasmic filaments"/>
    <property type="evidence" value="ECO:0007669"/>
    <property type="project" value="EnsemblFungi"/>
</dbReference>
<dbReference type="InterPro" id="IPR000717">
    <property type="entry name" value="PCI_dom"/>
</dbReference>
<feature type="compositionally biased region" description="Low complexity" evidence="6">
    <location>
        <begin position="753"/>
        <end position="768"/>
    </location>
</feature>
<dbReference type="GO" id="GO:0005737">
    <property type="term" value="C:cytoplasm"/>
    <property type="evidence" value="ECO:0007669"/>
    <property type="project" value="TreeGrafter"/>
</dbReference>
<proteinExistence type="inferred from homology"/>
<feature type="region of interest" description="Disordered" evidence="6">
    <location>
        <begin position="708"/>
        <end position="779"/>
    </location>
</feature>
<evidence type="ECO:0000256" key="5">
    <source>
        <dbReference type="PIRNR" id="PIRNR037320"/>
    </source>
</evidence>
<protein>
    <recommendedName>
        <fullName evidence="5">Nuclear mRNA export factor</fullName>
    </recommendedName>
</protein>
<dbReference type="GO" id="GO:0071028">
    <property type="term" value="P:nuclear mRNA surveillance"/>
    <property type="evidence" value="ECO:0007669"/>
    <property type="project" value="EnsemblFungi"/>
</dbReference>
<dbReference type="GO" id="GO:0030029">
    <property type="term" value="P:actin filament-based process"/>
    <property type="evidence" value="ECO:0007669"/>
    <property type="project" value="EnsemblFungi"/>
</dbReference>
<dbReference type="Proteomes" id="UP000002866">
    <property type="component" value="Chromosome 1"/>
</dbReference>
<dbReference type="STRING" id="1071380.I2GVQ1"/>
<dbReference type="InterPro" id="IPR017173">
    <property type="entry name" value="Sac3"/>
</dbReference>
<evidence type="ECO:0000259" key="7">
    <source>
        <dbReference type="PROSITE" id="PS50250"/>
    </source>
</evidence>
<evidence type="ECO:0000256" key="1">
    <source>
        <dbReference type="ARBA" id="ARBA00004259"/>
    </source>
</evidence>
<dbReference type="Gene3D" id="1.25.40.990">
    <property type="match status" value="1"/>
</dbReference>
<dbReference type="InterPro" id="IPR024293">
    <property type="entry name" value="SAC3_helical"/>
</dbReference>
<dbReference type="GO" id="GO:0070390">
    <property type="term" value="C:transcription export complex 2"/>
    <property type="evidence" value="ECO:0007669"/>
    <property type="project" value="UniProtKB-UniRule"/>
</dbReference>
<dbReference type="PANTHER" id="PTHR12436:SF3">
    <property type="entry name" value="GERMINAL-CENTER ASSOCIATED NUCLEAR PROTEIN"/>
    <property type="match status" value="1"/>
</dbReference>
<dbReference type="OMA" id="FQGTCLD"/>
<evidence type="ECO:0000256" key="6">
    <source>
        <dbReference type="SAM" id="MobiDB-lite"/>
    </source>
</evidence>
<dbReference type="EMBL" id="HE806316">
    <property type="protein sequence ID" value="CCH58203.1"/>
    <property type="molecule type" value="Genomic_DNA"/>
</dbReference>
<dbReference type="PIRSF" id="PIRSF037320">
    <property type="entry name" value="mRNA_export_factor_Sac3"/>
    <property type="match status" value="1"/>
</dbReference>
<dbReference type="GO" id="GO:0000973">
    <property type="term" value="P:post-transcriptional tethering of RNA polymerase II gene DNA at nuclear periphery"/>
    <property type="evidence" value="ECO:0007669"/>
    <property type="project" value="EnsemblFungi"/>
</dbReference>
<dbReference type="GO" id="GO:0042274">
    <property type="term" value="P:ribosomal small subunit biogenesis"/>
    <property type="evidence" value="ECO:0007669"/>
    <property type="project" value="UniProtKB-UniRule"/>
</dbReference>
<dbReference type="GeneID" id="14493095"/>
<dbReference type="FunFam" id="1.25.40.990:FF:000008">
    <property type="entry name" value="Nuclear mRNA export protein SAC3"/>
    <property type="match status" value="1"/>
</dbReference>
<dbReference type="OrthoDB" id="264795at2759"/>
<dbReference type="Pfam" id="PF12209">
    <property type="entry name" value="SAC3"/>
    <property type="match status" value="1"/>
</dbReference>
<dbReference type="PANTHER" id="PTHR12436">
    <property type="entry name" value="80 KDA MCM3-ASSOCIATED PROTEIN"/>
    <property type="match status" value="1"/>
</dbReference>
<reference evidence="8 9" key="1">
    <citation type="journal article" date="2011" name="Proc. Natl. Acad. Sci. U.S.A.">
        <title>Evolutionary erosion of yeast sex chromosomes by mating-type switching accidents.</title>
        <authorList>
            <person name="Gordon J.L."/>
            <person name="Armisen D."/>
            <person name="Proux-Wera E."/>
            <person name="Oheigeartaigh S.S."/>
            <person name="Byrne K.P."/>
            <person name="Wolfe K.H."/>
        </authorList>
    </citation>
    <scope>NUCLEOTIDE SEQUENCE [LARGE SCALE GENOMIC DNA]</scope>
    <source>
        <strain evidence="9">ATCC 34711 / CBS 6284 / DSM 70876 / NBRC 10599 / NRRL Y-10934 / UCD 77-7</strain>
    </source>
</reference>
<keyword evidence="3 5" id="KW-0539">Nucleus</keyword>
<evidence type="ECO:0000256" key="2">
    <source>
        <dbReference type="ARBA" id="ARBA00022553"/>
    </source>
</evidence>